<dbReference type="InterPro" id="IPR036047">
    <property type="entry name" value="F-box-like_dom_sf"/>
</dbReference>
<evidence type="ECO:0000259" key="1">
    <source>
        <dbReference type="SMART" id="SM00256"/>
    </source>
</evidence>
<name>A0A368Q8U8_SETIT</name>
<dbReference type="InterPro" id="IPR050796">
    <property type="entry name" value="SCF_F-box_component"/>
</dbReference>
<feature type="domain" description="F-box" evidence="1">
    <location>
        <begin position="18"/>
        <end position="58"/>
    </location>
</feature>
<protein>
    <recommendedName>
        <fullName evidence="1">F-box domain-containing protein</fullName>
    </recommendedName>
</protein>
<sequence>MGEAGAKKPQLTGPLSRLSEDNITDILLRLPAKSVLRCGAVCRAWRGITTDPGFLAAHARSRPGDILYTYDRYRPPPIHGWPLDPHHTVEIGLRFLPVSSGEETPRRLIRYRKRLLWFLLASANGILLFRRDEGYYFLCNPVTRLWADLPRIPRAHQPQQDGHYYVSVNYIEYAFYFDIPAGEYRAGLVPSHLTSTGTWCILATGAAEPRPIDTHAAEAAGITELVPCLRTSVSMHVALHDRLHWPPHQASSAMGTTTTEMVVFDMSSETFHLMAGPPTTTGHVDEAIRHGWPACGRRFWEGGAHRPLVPRRLQQQEVGTPAPSCYAVGTRQRKAARTPSTALGIECRPLEPKDLLSVAAAGDGEGNIMLGPDWGLVVYNVERKTVKTVDPVATLERPDVVLSRHVFKESLQQHSFFTAQPNVHLASKVHF</sequence>
<dbReference type="Gene3D" id="1.20.1280.50">
    <property type="match status" value="1"/>
</dbReference>
<evidence type="ECO:0000313" key="2">
    <source>
        <dbReference type="EMBL" id="RCV14411.1"/>
    </source>
</evidence>
<reference evidence="2" key="1">
    <citation type="journal article" date="2012" name="Nat. Biotechnol.">
        <title>Reference genome sequence of the model plant Setaria.</title>
        <authorList>
            <person name="Bennetzen J.L."/>
            <person name="Schmutz J."/>
            <person name="Wang H."/>
            <person name="Percifield R."/>
            <person name="Hawkins J."/>
            <person name="Pontaroli A.C."/>
            <person name="Estep M."/>
            <person name="Feng L."/>
            <person name="Vaughn J.N."/>
            <person name="Grimwood J."/>
            <person name="Jenkins J."/>
            <person name="Barry K."/>
            <person name="Lindquist E."/>
            <person name="Hellsten U."/>
            <person name="Deshpande S."/>
            <person name="Wang X."/>
            <person name="Wu X."/>
            <person name="Mitros T."/>
            <person name="Triplett J."/>
            <person name="Yang X."/>
            <person name="Ye C.Y."/>
            <person name="Mauro-Herrera M."/>
            <person name="Wang L."/>
            <person name="Li P."/>
            <person name="Sharma M."/>
            <person name="Sharma R."/>
            <person name="Ronald P.C."/>
            <person name="Panaud O."/>
            <person name="Kellogg E.A."/>
            <person name="Brutnell T.P."/>
            <person name="Doust A.N."/>
            <person name="Tuskan G.A."/>
            <person name="Rokhsar D."/>
            <person name="Devos K.M."/>
        </authorList>
    </citation>
    <scope>NUCLEOTIDE SEQUENCE [LARGE SCALE GENOMIC DNA]</scope>
    <source>
        <strain evidence="2">Yugu1</strain>
    </source>
</reference>
<accession>A0A368Q8U8</accession>
<dbReference type="EMBL" id="CM003529">
    <property type="protein sequence ID" value="RCV14411.1"/>
    <property type="molecule type" value="Genomic_DNA"/>
</dbReference>
<dbReference type="InterPro" id="IPR001810">
    <property type="entry name" value="F-box_dom"/>
</dbReference>
<dbReference type="PANTHER" id="PTHR31672">
    <property type="entry name" value="BNACNNG10540D PROTEIN"/>
    <property type="match status" value="1"/>
</dbReference>
<dbReference type="Pfam" id="PF00646">
    <property type="entry name" value="F-box"/>
    <property type="match status" value="1"/>
</dbReference>
<dbReference type="AlphaFoldDB" id="A0A368Q8U8"/>
<gene>
    <name evidence="2" type="ORF">SETIT_2G423900v2</name>
</gene>
<dbReference type="OrthoDB" id="681455at2759"/>
<reference evidence="2" key="2">
    <citation type="submission" date="2015-07" db="EMBL/GenBank/DDBJ databases">
        <authorList>
            <person name="Noorani M."/>
        </authorList>
    </citation>
    <scope>NUCLEOTIDE SEQUENCE</scope>
    <source>
        <strain evidence="2">Yugu1</strain>
    </source>
</reference>
<organism evidence="2">
    <name type="scientific">Setaria italica</name>
    <name type="common">Foxtail millet</name>
    <name type="synonym">Panicum italicum</name>
    <dbReference type="NCBI Taxonomy" id="4555"/>
    <lineage>
        <taxon>Eukaryota</taxon>
        <taxon>Viridiplantae</taxon>
        <taxon>Streptophyta</taxon>
        <taxon>Embryophyta</taxon>
        <taxon>Tracheophyta</taxon>
        <taxon>Spermatophyta</taxon>
        <taxon>Magnoliopsida</taxon>
        <taxon>Liliopsida</taxon>
        <taxon>Poales</taxon>
        <taxon>Poaceae</taxon>
        <taxon>PACMAD clade</taxon>
        <taxon>Panicoideae</taxon>
        <taxon>Panicodae</taxon>
        <taxon>Paniceae</taxon>
        <taxon>Cenchrinae</taxon>
        <taxon>Setaria</taxon>
    </lineage>
</organism>
<dbReference type="SMART" id="SM00256">
    <property type="entry name" value="FBOX"/>
    <property type="match status" value="1"/>
</dbReference>
<dbReference type="CDD" id="cd22157">
    <property type="entry name" value="F-box_AtFBW1-like"/>
    <property type="match status" value="1"/>
</dbReference>
<proteinExistence type="predicted"/>
<dbReference type="SUPFAM" id="SSF81383">
    <property type="entry name" value="F-box domain"/>
    <property type="match status" value="1"/>
</dbReference>